<dbReference type="Proteomes" id="UP000245880">
    <property type="component" value="Unassembled WGS sequence"/>
</dbReference>
<dbReference type="OrthoDB" id="9762853at2"/>
<evidence type="ECO:0000256" key="1">
    <source>
        <dbReference type="SAM" id="MobiDB-lite"/>
    </source>
</evidence>
<gene>
    <name evidence="2" type="ORF">CLV98_107183</name>
</gene>
<proteinExistence type="predicted"/>
<feature type="region of interest" description="Disordered" evidence="1">
    <location>
        <begin position="1351"/>
        <end position="1383"/>
    </location>
</feature>
<dbReference type="EMBL" id="QGDT01000007">
    <property type="protein sequence ID" value="PWJ57475.1"/>
    <property type="molecule type" value="Genomic_DNA"/>
</dbReference>
<evidence type="ECO:0000313" key="2">
    <source>
        <dbReference type="EMBL" id="PWJ57475.1"/>
    </source>
</evidence>
<name>A0A316AI93_9BACT</name>
<feature type="compositionally biased region" description="Basic and acidic residues" evidence="1">
    <location>
        <begin position="1355"/>
        <end position="1367"/>
    </location>
</feature>
<organism evidence="2 3">
    <name type="scientific">Dyadobacter jejuensis</name>
    <dbReference type="NCBI Taxonomy" id="1082580"/>
    <lineage>
        <taxon>Bacteria</taxon>
        <taxon>Pseudomonadati</taxon>
        <taxon>Bacteroidota</taxon>
        <taxon>Cytophagia</taxon>
        <taxon>Cytophagales</taxon>
        <taxon>Spirosomataceae</taxon>
        <taxon>Dyadobacter</taxon>
    </lineage>
</organism>
<evidence type="ECO:0000313" key="3">
    <source>
        <dbReference type="Proteomes" id="UP000245880"/>
    </source>
</evidence>
<comment type="caution">
    <text evidence="2">The sequence shown here is derived from an EMBL/GenBank/DDBJ whole genome shotgun (WGS) entry which is preliminary data.</text>
</comment>
<keyword evidence="3" id="KW-1185">Reference proteome</keyword>
<feature type="compositionally biased region" description="Basic residues" evidence="1">
    <location>
        <begin position="1373"/>
        <end position="1383"/>
    </location>
</feature>
<evidence type="ECO:0008006" key="4">
    <source>
        <dbReference type="Google" id="ProtNLM"/>
    </source>
</evidence>
<reference evidence="2 3" key="1">
    <citation type="submission" date="2018-03" db="EMBL/GenBank/DDBJ databases">
        <title>Genomic Encyclopedia of Archaeal and Bacterial Type Strains, Phase II (KMG-II): from individual species to whole genera.</title>
        <authorList>
            <person name="Goeker M."/>
        </authorList>
    </citation>
    <scope>NUCLEOTIDE SEQUENCE [LARGE SCALE GENOMIC DNA]</scope>
    <source>
        <strain evidence="2 3">DSM 100346</strain>
    </source>
</reference>
<accession>A0A316AI93</accession>
<sequence>MKNCQCQSEISRDGSGQLSRFLAALDPAYAKIDDRNFNDLLLYAKNYASHIRFFTLPNDPCPQQPSWREFFRKDLTVLAASLAQFDLSQVQKDYIETRNHFESGPDIASFTALFNPILGICTQLDSWMHRSISGFALRSDIELAIDSTLRAQVMRIFVLDKSAMLINSGQDLGLEFAPHDDAIWDLDQANILINTELYSGTQLPEQLFQASLEVDSIFNACFGVMQGILEGTEEYLRYSLEKYPKHQPHMALFMAFLKLFQLAQEQLNGLTEKHLNYYYRDILHLAEKEAVSDQVNLIFELAKGEEAFALKEGTPLSAGKDALGIDQVYETNREIVVNKAQVKEIKNLYIQSYSIGNPDQDQEGSSQSIPKHLFYERPIADSQDGYGEPFEQDHGKWHPFGADAVKRPTPCGTIQTLKGANYARIGFAVATPQLRLGDGQRSIQLRIAGLSQKNLQSRHFNLQLTTDQGWIDLQNSEIKSGPMTSTYSFDNEGTFSIHLSPNAPALVPYDPAQHTDFHYPTTEPVLQVTFNLEEEGIDAELLDALAIRQRSDFFLSVNVTNHTAVVLENEQGLQPTNKAFYPFTLIPNNGSILTIDSAEMKAKRGLQNISIEPVWQDGKGVNTTQSTDTAQQLKLILDEPHFNSSSDFTLRQQIAQRSKINALNLGYYAEILEVNPEYDQIFQVYPYGVAETIIHEHQAINQLLSGFQLTYSEALQANRLLTTSQNRLLPQFKFGATTLKLDEDATQNLWNSKQKILNTSQTFQQFNTNLRASAAAKSQSMRSMQKTGIEIMRKVGYLGQNQYTGKTLQEGSLYIGIENLVPPQNLSLLFQIAEGTGMDDDKDAPSIHWSYLSNNYWLPLPGSHIISDDTFGLQTTGIVLLDIPSDATNNNTLLTTGLHWLCVSVDADSHRLPYLIGIMAQAVKATFKNQGNSDLHFQTPMPESSVTKIIDKPAEIKKVEQPFESFGAIPSEVGKAFWMRSSERIRHKDRAISAYDYEKLALQNFPTIFKVKAITHKDPNCNCRDIEWIDKALEEVDTRLPNEVEEEGGNNPTTHTTGREVLELAAAERESVKKLADLAICCGPQVAPGHVLVVPVANLKNRNAINILQPRTSRRVLLELEAFLQKKASPFVQVHARNPIYEEILVAFHVQFKEGVDKGYYLKVLNDELLEFLTPWVYSADVDVPFTGKVYASAVIHFIEKRPYVDYISNFMLFVIKCNCCNHTLLSSLDKLLRSYLLLETEPLFKPISPEEVWDFIRNQDQNIVEIAERILLNWNRYSEQEQLITIEVLKWFIAKVADLGISDPLGTMKAFPDFTLTTLAVPSEARAILVSAPQHIILLEEPLPEPCACCEPEPQAHREEKKEAIKPTKAPTRTRRTKKPTK</sequence>
<dbReference type="RefSeq" id="WP_109675240.1">
    <property type="nucleotide sequence ID" value="NZ_QGDT01000007.1"/>
</dbReference>
<protein>
    <recommendedName>
        <fullName evidence="4">Baseplate J-like protein</fullName>
    </recommendedName>
</protein>